<dbReference type="RefSeq" id="WP_063626066.1">
    <property type="nucleotide sequence ID" value="NZ_LVLH01000028.1"/>
</dbReference>
<dbReference type="Proteomes" id="UP000076983">
    <property type="component" value="Unassembled WGS sequence"/>
</dbReference>
<accession>A0A168RFS4</accession>
<dbReference type="PANTHER" id="PTHR24345">
    <property type="entry name" value="SERINE/THREONINE-PROTEIN KINASE PLK"/>
    <property type="match status" value="1"/>
</dbReference>
<organism evidence="9 10">
    <name type="scientific">Mycoplasmopsis gallinarum</name>
    <dbReference type="NCBI Taxonomy" id="29557"/>
    <lineage>
        <taxon>Bacteria</taxon>
        <taxon>Bacillati</taxon>
        <taxon>Mycoplasmatota</taxon>
        <taxon>Mycoplasmoidales</taxon>
        <taxon>Metamycoplasmataceae</taxon>
        <taxon>Mycoplasmopsis</taxon>
    </lineage>
</organism>
<keyword evidence="7" id="KW-0812">Transmembrane</keyword>
<evidence type="ECO:0000256" key="5">
    <source>
        <dbReference type="ARBA" id="ARBA00022840"/>
    </source>
</evidence>
<evidence type="ECO:0000259" key="8">
    <source>
        <dbReference type="PROSITE" id="PS50011"/>
    </source>
</evidence>
<evidence type="ECO:0000256" key="2">
    <source>
        <dbReference type="ARBA" id="ARBA00022679"/>
    </source>
</evidence>
<dbReference type="Gene3D" id="1.10.510.10">
    <property type="entry name" value="Transferase(Phosphotransferase) domain 1"/>
    <property type="match status" value="1"/>
</dbReference>
<evidence type="ECO:0000256" key="4">
    <source>
        <dbReference type="ARBA" id="ARBA00022777"/>
    </source>
</evidence>
<keyword evidence="4 9" id="KW-0418">Kinase</keyword>
<feature type="binding site" evidence="6">
    <location>
        <position position="45"/>
    </location>
    <ligand>
        <name>ATP</name>
        <dbReference type="ChEBI" id="CHEBI:30616"/>
    </ligand>
</feature>
<dbReference type="GO" id="GO:0005524">
    <property type="term" value="F:ATP binding"/>
    <property type="evidence" value="ECO:0007669"/>
    <property type="project" value="UniProtKB-UniRule"/>
</dbReference>
<dbReference type="PROSITE" id="PS50011">
    <property type="entry name" value="PROTEIN_KINASE_DOM"/>
    <property type="match status" value="1"/>
</dbReference>
<dbReference type="InterPro" id="IPR011009">
    <property type="entry name" value="Kinase-like_dom_sf"/>
</dbReference>
<dbReference type="PROSITE" id="PS00108">
    <property type="entry name" value="PROTEIN_KINASE_ST"/>
    <property type="match status" value="1"/>
</dbReference>
<dbReference type="PANTHER" id="PTHR24345:SF0">
    <property type="entry name" value="CELL CYCLE SERINE_THREONINE-PROTEIN KINASE CDC5_MSD2"/>
    <property type="match status" value="1"/>
</dbReference>
<protein>
    <submittedName>
        <fullName evidence="9">Serine/threonine protein kinase</fullName>
    </submittedName>
</protein>
<dbReference type="InterPro" id="IPR017441">
    <property type="entry name" value="Protein_kinase_ATP_BS"/>
</dbReference>
<proteinExistence type="predicted"/>
<evidence type="ECO:0000313" key="9">
    <source>
        <dbReference type="EMBL" id="OAB48939.1"/>
    </source>
</evidence>
<evidence type="ECO:0000313" key="10">
    <source>
        <dbReference type="Proteomes" id="UP000076983"/>
    </source>
</evidence>
<dbReference type="InterPro" id="IPR000719">
    <property type="entry name" value="Prot_kinase_dom"/>
</dbReference>
<comment type="caution">
    <text evidence="9">The sequence shown here is derived from an EMBL/GenBank/DDBJ whole genome shotgun (WGS) entry which is preliminary data.</text>
</comment>
<keyword evidence="1 9" id="KW-0723">Serine/threonine-protein kinase</keyword>
<evidence type="ECO:0000256" key="3">
    <source>
        <dbReference type="ARBA" id="ARBA00022741"/>
    </source>
</evidence>
<name>A0A168RFS4_9BACT</name>
<dbReference type="EMBL" id="LVLH01000028">
    <property type="protein sequence ID" value="OAB48939.1"/>
    <property type="molecule type" value="Genomic_DNA"/>
</dbReference>
<dbReference type="OrthoDB" id="9788659at2"/>
<dbReference type="SUPFAM" id="SSF56112">
    <property type="entry name" value="Protein kinase-like (PK-like)"/>
    <property type="match status" value="1"/>
</dbReference>
<dbReference type="InterPro" id="IPR008271">
    <property type="entry name" value="Ser/Thr_kinase_AS"/>
</dbReference>
<keyword evidence="10" id="KW-1185">Reference proteome</keyword>
<dbReference type="STRING" id="29557.MGALLINA_02690"/>
<feature type="domain" description="Protein kinase" evidence="8">
    <location>
        <begin position="13"/>
        <end position="277"/>
    </location>
</feature>
<keyword evidence="2" id="KW-0808">Transferase</keyword>
<dbReference type="AlphaFoldDB" id="A0A168RFS4"/>
<keyword evidence="7" id="KW-1133">Transmembrane helix</keyword>
<evidence type="ECO:0000256" key="6">
    <source>
        <dbReference type="PROSITE-ProRule" id="PRU10141"/>
    </source>
</evidence>
<dbReference type="SMART" id="SM00220">
    <property type="entry name" value="S_TKc"/>
    <property type="match status" value="1"/>
</dbReference>
<dbReference type="Pfam" id="PF00069">
    <property type="entry name" value="Pkinase"/>
    <property type="match status" value="1"/>
</dbReference>
<gene>
    <name evidence="9" type="ORF">MGALLINA_02690</name>
</gene>
<sequence length="331" mass="37893">MSAKDSINIAKKYKINSLIGKGGFSEVYKVQYLNDANSDIYYALKYAKVAENADVVAAKKRFLQETQIYKKIQSNKVAKFIECYIDENEQYIVMEYVDGKTIKDFLRQNQKIPAKLAVNYASEIASGIHELHSSKIIHRDIKSHNIMITKDRKIKIIDFGLALDDSSQRYTRENSIIGSPFYMAPELTTFKSQPSVKSDIYALGILLYEMITGEYPVKEQNAQQTIMKQRQGIVQDLAKNFLLPQPVINCIIRATAIDPNKRYKSMWEFKKDLDTAYDSKRACELPLDLKKIETKKTFGDFINTKTFIYTSIVLCVLILLAGIALITWLTI</sequence>
<keyword evidence="7" id="KW-0472">Membrane</keyword>
<dbReference type="CDD" id="cd14014">
    <property type="entry name" value="STKc_PknB_like"/>
    <property type="match status" value="1"/>
</dbReference>
<evidence type="ECO:0000256" key="1">
    <source>
        <dbReference type="ARBA" id="ARBA00022527"/>
    </source>
</evidence>
<dbReference type="PATRIC" id="fig|29557.3.peg.253"/>
<feature type="transmembrane region" description="Helical" evidence="7">
    <location>
        <begin position="307"/>
        <end position="329"/>
    </location>
</feature>
<dbReference type="PROSITE" id="PS00107">
    <property type="entry name" value="PROTEIN_KINASE_ATP"/>
    <property type="match status" value="1"/>
</dbReference>
<reference evidence="9 10" key="1">
    <citation type="submission" date="2016-03" db="EMBL/GenBank/DDBJ databases">
        <title>Genome sequence of Mycoplasma gallinarum strain Mgn_IPT.</title>
        <authorList>
            <person name="Yacoub E."/>
            <person name="Sirand-Pugnet P."/>
            <person name="Barre A."/>
            <person name="Maurier F."/>
            <person name="Blanchard A."/>
            <person name="Ben Abdelmoumen B.M."/>
        </authorList>
    </citation>
    <scope>NUCLEOTIDE SEQUENCE [LARGE SCALE GENOMIC DNA]</scope>
    <source>
        <strain evidence="9 10">Mgn_IPT</strain>
    </source>
</reference>
<keyword evidence="3 6" id="KW-0547">Nucleotide-binding</keyword>
<keyword evidence="5 6" id="KW-0067">ATP-binding</keyword>
<dbReference type="GO" id="GO:0004674">
    <property type="term" value="F:protein serine/threonine kinase activity"/>
    <property type="evidence" value="ECO:0007669"/>
    <property type="project" value="UniProtKB-KW"/>
</dbReference>
<evidence type="ECO:0000256" key="7">
    <source>
        <dbReference type="SAM" id="Phobius"/>
    </source>
</evidence>